<dbReference type="EMBL" id="ML977556">
    <property type="protein sequence ID" value="KAF2007953.1"/>
    <property type="molecule type" value="Genomic_DNA"/>
</dbReference>
<keyword evidence="3" id="KW-1185">Reference proteome</keyword>
<proteinExistence type="predicted"/>
<sequence length="730" mass="82113">MQRPPPACCRRAVHSLNPPASLYIWIPDHLLAAAFLRLSRTSHFHQKRHGSNVPGPLEARRRLAKRRMTGVASQYAGGPPLSGPFDFGALFGFLSKSKRQPAWRYEPPSQPQWLVPPDPPLLQADGSCEAATSAALNPRTPRDTSQVPPPAASSVAKLEANLSQAIERRDAENLQREFANDGATSALDPNACWSHFKTALQAAAQLPSEERQQFVQEAFQRLCPTVDVEGIFLYQFLQWMRGTEEQVHNIPSLVHRVFLEPALPVPSLGTNGALVLLHELERWPESSRWGGQWYTRWISAILEQVAEGADRPSAFLPVLYRQVWEAALDPHDETIPSKLVHRLWDAFEIEEIRHILYTIADLDSNDAVCLAHVDHDHLSQVLGYVPAAIRSPLVSRLLVAWAKAGIPPSAVHHRLYRHRILDLLRLLPWVEFQLAQSKCPQPVQTQLIQDFCNIAQVKQYPSLNGPRSRHMSIASFLNILHTSNIPNAGMADMFFDLVHQHEGPKAVFGIMVRLRDKKAQLSDASILHKYLNLTQSVNKELGFTIGFCRIAAALETPSTTSSGEGSFGRLAIEEFSSILDQATKSGVLPLIFRDRHISGLMPFRKFLIKQIAYQYSIDRSLSAMQLWRRCDSLYLYCVRHQVSMDSFLVDTLVECTLWRPMADKRHVPRLQAWRMVRLVSQVKGEAAGRALQAVFDERRGKLVHYAQHVHRGLGGKGKPHVNTLKKLGLA</sequence>
<reference evidence="2" key="1">
    <citation type="journal article" date="2020" name="Stud. Mycol.">
        <title>101 Dothideomycetes genomes: a test case for predicting lifestyles and emergence of pathogens.</title>
        <authorList>
            <person name="Haridas S."/>
            <person name="Albert R."/>
            <person name="Binder M."/>
            <person name="Bloem J."/>
            <person name="Labutti K."/>
            <person name="Salamov A."/>
            <person name="Andreopoulos B."/>
            <person name="Baker S."/>
            <person name="Barry K."/>
            <person name="Bills G."/>
            <person name="Bluhm B."/>
            <person name="Cannon C."/>
            <person name="Castanera R."/>
            <person name="Culley D."/>
            <person name="Daum C."/>
            <person name="Ezra D."/>
            <person name="Gonzalez J."/>
            <person name="Henrissat B."/>
            <person name="Kuo A."/>
            <person name="Liang C."/>
            <person name="Lipzen A."/>
            <person name="Lutzoni F."/>
            <person name="Magnuson J."/>
            <person name="Mondo S."/>
            <person name="Nolan M."/>
            <person name="Ohm R."/>
            <person name="Pangilinan J."/>
            <person name="Park H.-J."/>
            <person name="Ramirez L."/>
            <person name="Alfaro M."/>
            <person name="Sun H."/>
            <person name="Tritt A."/>
            <person name="Yoshinaga Y."/>
            <person name="Zwiers L.-H."/>
            <person name="Turgeon B."/>
            <person name="Goodwin S."/>
            <person name="Spatafora J."/>
            <person name="Crous P."/>
            <person name="Grigoriev I."/>
        </authorList>
    </citation>
    <scope>NUCLEOTIDE SEQUENCE</scope>
    <source>
        <strain evidence="2">CBS 123094</strain>
    </source>
</reference>
<dbReference type="OrthoDB" id="5428038at2759"/>
<organism evidence="2 3">
    <name type="scientific">Amniculicola lignicola CBS 123094</name>
    <dbReference type="NCBI Taxonomy" id="1392246"/>
    <lineage>
        <taxon>Eukaryota</taxon>
        <taxon>Fungi</taxon>
        <taxon>Dikarya</taxon>
        <taxon>Ascomycota</taxon>
        <taxon>Pezizomycotina</taxon>
        <taxon>Dothideomycetes</taxon>
        <taxon>Pleosporomycetidae</taxon>
        <taxon>Pleosporales</taxon>
        <taxon>Amniculicolaceae</taxon>
        <taxon>Amniculicola</taxon>
    </lineage>
</organism>
<dbReference type="Proteomes" id="UP000799779">
    <property type="component" value="Unassembled WGS sequence"/>
</dbReference>
<name>A0A6A5X4S0_9PLEO</name>
<evidence type="ECO:0000256" key="1">
    <source>
        <dbReference type="SAM" id="MobiDB-lite"/>
    </source>
</evidence>
<gene>
    <name evidence="2" type="ORF">P154DRAFT_479320</name>
</gene>
<accession>A0A6A5X4S0</accession>
<feature type="compositionally biased region" description="Pro residues" evidence="1">
    <location>
        <begin position="108"/>
        <end position="120"/>
    </location>
</feature>
<dbReference type="AlphaFoldDB" id="A0A6A5X4S0"/>
<evidence type="ECO:0000313" key="2">
    <source>
        <dbReference type="EMBL" id="KAF2007953.1"/>
    </source>
</evidence>
<feature type="region of interest" description="Disordered" evidence="1">
    <location>
        <begin position="102"/>
        <end position="153"/>
    </location>
</feature>
<protein>
    <submittedName>
        <fullName evidence="2">Uncharacterized protein</fullName>
    </submittedName>
</protein>
<evidence type="ECO:0000313" key="3">
    <source>
        <dbReference type="Proteomes" id="UP000799779"/>
    </source>
</evidence>